<evidence type="ECO:0008006" key="3">
    <source>
        <dbReference type="Google" id="ProtNLM"/>
    </source>
</evidence>
<dbReference type="AlphaFoldDB" id="A0A917Z210"/>
<accession>A0A917Z210</accession>
<organism evidence="1 2">
    <name type="scientific">Nonomuraea cavernae</name>
    <dbReference type="NCBI Taxonomy" id="2045107"/>
    <lineage>
        <taxon>Bacteria</taxon>
        <taxon>Bacillati</taxon>
        <taxon>Actinomycetota</taxon>
        <taxon>Actinomycetes</taxon>
        <taxon>Streptosporangiales</taxon>
        <taxon>Streptosporangiaceae</taxon>
        <taxon>Nonomuraea</taxon>
    </lineage>
</organism>
<name>A0A917Z210_9ACTN</name>
<keyword evidence="2" id="KW-1185">Reference proteome</keyword>
<sequence>MTIRTDNRLLDGAPMQPLSCLQCGAAVGVRKASWHQTSIQWDSESVNACLERRAAAPGGGPNGEAFTGCAALSDSIRRAVLDGVVTVPDAGTEDGQE</sequence>
<dbReference type="Proteomes" id="UP000646523">
    <property type="component" value="Unassembled WGS sequence"/>
</dbReference>
<dbReference type="RefSeq" id="WP_189125799.1">
    <property type="nucleotide sequence ID" value="NZ_BMNH01000012.1"/>
</dbReference>
<evidence type="ECO:0000313" key="2">
    <source>
        <dbReference type="Proteomes" id="UP000646523"/>
    </source>
</evidence>
<proteinExistence type="predicted"/>
<evidence type="ECO:0000313" key="1">
    <source>
        <dbReference type="EMBL" id="GGO72788.1"/>
    </source>
</evidence>
<dbReference type="EMBL" id="BMNH01000012">
    <property type="protein sequence ID" value="GGO72788.1"/>
    <property type="molecule type" value="Genomic_DNA"/>
</dbReference>
<reference evidence="1" key="1">
    <citation type="journal article" date="2014" name="Int. J. Syst. Evol. Microbiol.">
        <title>Complete genome sequence of Corynebacterium casei LMG S-19264T (=DSM 44701T), isolated from a smear-ripened cheese.</title>
        <authorList>
            <consortium name="US DOE Joint Genome Institute (JGI-PGF)"/>
            <person name="Walter F."/>
            <person name="Albersmeier A."/>
            <person name="Kalinowski J."/>
            <person name="Ruckert C."/>
        </authorList>
    </citation>
    <scope>NUCLEOTIDE SEQUENCE</scope>
    <source>
        <strain evidence="1">CGMCC 4.7368</strain>
    </source>
</reference>
<gene>
    <name evidence="1" type="ORF">GCM10012289_41710</name>
</gene>
<reference evidence="1" key="2">
    <citation type="submission" date="2020-09" db="EMBL/GenBank/DDBJ databases">
        <authorList>
            <person name="Sun Q."/>
            <person name="Zhou Y."/>
        </authorList>
    </citation>
    <scope>NUCLEOTIDE SEQUENCE</scope>
    <source>
        <strain evidence="1">CGMCC 4.7368</strain>
    </source>
</reference>
<comment type="caution">
    <text evidence="1">The sequence shown here is derived from an EMBL/GenBank/DDBJ whole genome shotgun (WGS) entry which is preliminary data.</text>
</comment>
<protein>
    <recommendedName>
        <fullName evidence="3">Ferredoxin</fullName>
    </recommendedName>
</protein>